<dbReference type="InterPro" id="IPR023273">
    <property type="entry name" value="RCMT_NOP2"/>
</dbReference>
<dbReference type="PANTHER" id="PTHR22807">
    <property type="entry name" value="NOP2 YEAST -RELATED NOL1/NOP2/FMU SUN DOMAIN-CONTAINING"/>
    <property type="match status" value="1"/>
</dbReference>
<comment type="subcellular location">
    <subcellularLocation>
        <location evidence="1">Nucleus</location>
        <location evidence="1">Nucleolus</location>
    </subcellularLocation>
</comment>
<evidence type="ECO:0000259" key="11">
    <source>
        <dbReference type="PROSITE" id="PS51686"/>
    </source>
</evidence>
<dbReference type="NCBIfam" id="TIGR00446">
    <property type="entry name" value="nop2p"/>
    <property type="match status" value="1"/>
</dbReference>
<feature type="binding site" evidence="9">
    <location>
        <position position="314"/>
    </location>
    <ligand>
        <name>S-adenosyl-L-methionine</name>
        <dbReference type="ChEBI" id="CHEBI:59789"/>
    </ligand>
</feature>
<dbReference type="InterPro" id="IPR049560">
    <property type="entry name" value="MeTrfase_RsmB-F_NOP2_cat"/>
</dbReference>
<name>A0A0M0JHR4_9EUKA</name>
<feature type="domain" description="SAM-dependent MTase RsmB/NOP-type" evidence="11">
    <location>
        <begin position="171"/>
        <end position="461"/>
    </location>
</feature>
<dbReference type="FunFam" id="3.30.70.1170:FF:000001">
    <property type="entry name" value="Ribosomal RNA methyltransferase Nop2"/>
    <property type="match status" value="1"/>
</dbReference>
<evidence type="ECO:0000313" key="13">
    <source>
        <dbReference type="Proteomes" id="UP000037460"/>
    </source>
</evidence>
<comment type="similarity">
    <text evidence="2 9">Belongs to the class I-like SAM-binding methyltransferase superfamily. RsmB/NOP family.</text>
</comment>
<evidence type="ECO:0000256" key="7">
    <source>
        <dbReference type="ARBA" id="ARBA00022884"/>
    </source>
</evidence>
<dbReference type="InterPro" id="IPR018314">
    <property type="entry name" value="RsmB/NOL1/NOP2-like_CS"/>
</dbReference>
<evidence type="ECO:0000256" key="2">
    <source>
        <dbReference type="ARBA" id="ARBA00007494"/>
    </source>
</evidence>
<organism evidence="12 13">
    <name type="scientific">Chrysochromulina tobinii</name>
    <dbReference type="NCBI Taxonomy" id="1460289"/>
    <lineage>
        <taxon>Eukaryota</taxon>
        <taxon>Haptista</taxon>
        <taxon>Haptophyta</taxon>
        <taxon>Prymnesiophyceae</taxon>
        <taxon>Prymnesiales</taxon>
        <taxon>Chrysochromulinaceae</taxon>
        <taxon>Chrysochromulina</taxon>
    </lineage>
</organism>
<feature type="binding site" evidence="9">
    <location>
        <position position="287"/>
    </location>
    <ligand>
        <name>S-adenosyl-L-methionine</name>
        <dbReference type="ChEBI" id="CHEBI:59789"/>
    </ligand>
</feature>
<evidence type="ECO:0000256" key="4">
    <source>
        <dbReference type="ARBA" id="ARBA00022603"/>
    </source>
</evidence>
<dbReference type="InterPro" id="IPR001678">
    <property type="entry name" value="MeTrfase_RsmB-F_NOP2_dom"/>
</dbReference>
<feature type="active site" description="Nucleophile" evidence="9">
    <location>
        <position position="391"/>
    </location>
</feature>
<gene>
    <name evidence="12" type="ORF">Ctob_004454</name>
</gene>
<accession>A0A0M0JHR4</accession>
<evidence type="ECO:0000256" key="5">
    <source>
        <dbReference type="ARBA" id="ARBA00022679"/>
    </source>
</evidence>
<evidence type="ECO:0000256" key="10">
    <source>
        <dbReference type="SAM" id="MobiDB-lite"/>
    </source>
</evidence>
<feature type="compositionally biased region" description="Low complexity" evidence="10">
    <location>
        <begin position="490"/>
        <end position="507"/>
    </location>
</feature>
<keyword evidence="3" id="KW-0690">Ribosome biogenesis</keyword>
<dbReference type="OrthoDB" id="427002at2759"/>
<evidence type="ECO:0000256" key="9">
    <source>
        <dbReference type="PROSITE-ProRule" id="PRU01023"/>
    </source>
</evidence>
<keyword evidence="8" id="KW-0539">Nucleus</keyword>
<comment type="caution">
    <text evidence="12">The sequence shown here is derived from an EMBL/GenBank/DDBJ whole genome shotgun (WGS) entry which is preliminary data.</text>
</comment>
<proteinExistence type="inferred from homology"/>
<dbReference type="Gene3D" id="3.40.50.150">
    <property type="entry name" value="Vaccinia Virus protein VP39"/>
    <property type="match status" value="1"/>
</dbReference>
<feature type="region of interest" description="Disordered" evidence="10">
    <location>
        <begin position="481"/>
        <end position="560"/>
    </location>
</feature>
<dbReference type="PROSITE" id="PS01153">
    <property type="entry name" value="NOL1_NOP2_SUN"/>
    <property type="match status" value="1"/>
</dbReference>
<protein>
    <submittedName>
        <fullName evidence="12">Ribosomal RNA methyltransferase nop2-like protein</fullName>
    </submittedName>
</protein>
<dbReference type="GO" id="GO:0009383">
    <property type="term" value="F:rRNA (cytosine-C5-)-methyltransferase activity"/>
    <property type="evidence" value="ECO:0007669"/>
    <property type="project" value="TreeGrafter"/>
</dbReference>
<dbReference type="GO" id="GO:0003723">
    <property type="term" value="F:RNA binding"/>
    <property type="evidence" value="ECO:0007669"/>
    <property type="project" value="UniProtKB-UniRule"/>
</dbReference>
<dbReference type="GO" id="GO:0005730">
    <property type="term" value="C:nucleolus"/>
    <property type="evidence" value="ECO:0007669"/>
    <property type="project" value="UniProtKB-SubCell"/>
</dbReference>
<reference evidence="13" key="1">
    <citation type="journal article" date="2015" name="PLoS Genet.">
        <title>Genome Sequence and Transcriptome Analyses of Chrysochromulina tobin: Metabolic Tools for Enhanced Algal Fitness in the Prominent Order Prymnesiales (Haptophyceae).</title>
        <authorList>
            <person name="Hovde B.T."/>
            <person name="Deodato C.R."/>
            <person name="Hunsperger H.M."/>
            <person name="Ryken S.A."/>
            <person name="Yost W."/>
            <person name="Jha R.K."/>
            <person name="Patterson J."/>
            <person name="Monnat R.J. Jr."/>
            <person name="Barlow S.B."/>
            <person name="Starkenburg S.R."/>
            <person name="Cattolico R.A."/>
        </authorList>
    </citation>
    <scope>NUCLEOTIDE SEQUENCE</scope>
    <source>
        <strain evidence="13">CCMP291</strain>
    </source>
</reference>
<feature type="binding site" evidence="9">
    <location>
        <position position="331"/>
    </location>
    <ligand>
        <name>S-adenosyl-L-methionine</name>
        <dbReference type="ChEBI" id="CHEBI:59789"/>
    </ligand>
</feature>
<dbReference type="GO" id="GO:0000470">
    <property type="term" value="P:maturation of LSU-rRNA"/>
    <property type="evidence" value="ECO:0007669"/>
    <property type="project" value="TreeGrafter"/>
</dbReference>
<dbReference type="InterPro" id="IPR029063">
    <property type="entry name" value="SAM-dependent_MTases_sf"/>
</dbReference>
<sequence length="560" mass="60368">MSSASRKPSKPLRGQAAVSKAPIQVTTGKAPPSKGPLSKASIKAPAYSDDNKSWLKQFERKARQTVSRLAKQSAANEEELQKQLASEQIELPTADELDEEASRPPDISHVRERVKMVAEVLSDFAAKRAPGRSRTEYMDVFSADLSVVYGYSSELIDLLLGLFSPAECLSFIEASETPRPVTVRTNTLRTRRRELAQALIARNVNLDPIAKWSKDGLQIYDSAVPIGATPEYLAGHYMVQSASSFLPVLALSPQPGQRVLDMAASPGGKASHLAAMMANRGTLVANDASKERLRSLQANLQRLGVRNAIVMNADGRDYPKLMGGFDRVLLDAPCSGLGVISKDPSVKAEKRYSDVQRCQQLQRELLLAAIDATLANQPGHEESGFIVYSTCSISVEENEAVIDYVLNSRPVKVVDTGLPFGVEGLTRHRTKRFHSSLKLARRFYPHTHNMDGFFVCKLRKYANALTPDAAADVTAGASSSAAAADEEEGPSASAGKQGAATAKGVKAGVKRKASAVDPSKAPGPAPKPGAERPGGGKHGDGEARKLKRLKAMQRPRRPRT</sequence>
<dbReference type="Gene3D" id="3.30.70.1170">
    <property type="entry name" value="Sun protein, domain 3"/>
    <property type="match status" value="1"/>
</dbReference>
<evidence type="ECO:0000256" key="6">
    <source>
        <dbReference type="ARBA" id="ARBA00022691"/>
    </source>
</evidence>
<dbReference type="Pfam" id="PF01189">
    <property type="entry name" value="Methyltr_RsmB-F"/>
    <property type="match status" value="1"/>
</dbReference>
<keyword evidence="5 9" id="KW-0808">Transferase</keyword>
<dbReference type="EMBL" id="JWZX01002930">
    <property type="protein sequence ID" value="KOO25783.1"/>
    <property type="molecule type" value="Genomic_DNA"/>
</dbReference>
<keyword evidence="7 9" id="KW-0694">RNA-binding</keyword>
<dbReference type="PANTHER" id="PTHR22807:SF30">
    <property type="entry name" value="28S RRNA (CYTOSINE(4447)-C(5))-METHYLTRANSFERASE-RELATED"/>
    <property type="match status" value="1"/>
</dbReference>
<dbReference type="PRINTS" id="PR02012">
    <property type="entry name" value="RCMTNOP2"/>
</dbReference>
<dbReference type="Proteomes" id="UP000037460">
    <property type="component" value="Unassembled WGS sequence"/>
</dbReference>
<keyword evidence="4 9" id="KW-0489">Methyltransferase</keyword>
<evidence type="ECO:0000313" key="12">
    <source>
        <dbReference type="EMBL" id="KOO25783.1"/>
    </source>
</evidence>
<evidence type="ECO:0000256" key="1">
    <source>
        <dbReference type="ARBA" id="ARBA00004604"/>
    </source>
</evidence>
<keyword evidence="13" id="KW-1185">Reference proteome</keyword>
<comment type="caution">
    <text evidence="9">Lacks conserved residue(s) required for the propagation of feature annotation.</text>
</comment>
<feature type="region of interest" description="Disordered" evidence="10">
    <location>
        <begin position="1"/>
        <end position="47"/>
    </location>
</feature>
<dbReference type="SUPFAM" id="SSF53335">
    <property type="entry name" value="S-adenosyl-L-methionine-dependent methyltransferases"/>
    <property type="match status" value="1"/>
</dbReference>
<dbReference type="InterPro" id="IPR023267">
    <property type="entry name" value="RCMT"/>
</dbReference>
<evidence type="ECO:0000256" key="3">
    <source>
        <dbReference type="ARBA" id="ARBA00022517"/>
    </source>
</evidence>
<dbReference type="GO" id="GO:0070475">
    <property type="term" value="P:rRNA base methylation"/>
    <property type="evidence" value="ECO:0007669"/>
    <property type="project" value="TreeGrafter"/>
</dbReference>
<dbReference type="PROSITE" id="PS51686">
    <property type="entry name" value="SAM_MT_RSMB_NOP"/>
    <property type="match status" value="1"/>
</dbReference>
<dbReference type="AlphaFoldDB" id="A0A0M0JHR4"/>
<dbReference type="CDD" id="cd02440">
    <property type="entry name" value="AdoMet_MTases"/>
    <property type="match status" value="1"/>
</dbReference>
<keyword evidence="6 9" id="KW-0949">S-adenosyl-L-methionine</keyword>
<dbReference type="InterPro" id="IPR011023">
    <property type="entry name" value="Nop2p"/>
</dbReference>
<evidence type="ECO:0000256" key="8">
    <source>
        <dbReference type="ARBA" id="ARBA00023242"/>
    </source>
</evidence>
<feature type="compositionally biased region" description="Basic residues" evidence="10">
    <location>
        <begin position="545"/>
        <end position="560"/>
    </location>
</feature>
<dbReference type="PRINTS" id="PR02008">
    <property type="entry name" value="RCMTFAMILY"/>
</dbReference>